<reference evidence="5 7" key="1">
    <citation type="submission" date="2017-09" db="EMBL/GenBank/DDBJ databases">
        <title>Genomics of the genus Arcobacter.</title>
        <authorList>
            <person name="Perez-Cataluna A."/>
            <person name="Figueras M.J."/>
            <person name="Salas-Masso N."/>
        </authorList>
    </citation>
    <scope>NUCLEOTIDE SEQUENCE [LARGE SCALE GENOMIC DNA]</scope>
    <source>
        <strain evidence="5 7">CECT 7837</strain>
    </source>
</reference>
<evidence type="ECO:0000259" key="3">
    <source>
        <dbReference type="PROSITE" id="PS50887"/>
    </source>
</evidence>
<dbReference type="PANTHER" id="PTHR46663:SF3">
    <property type="entry name" value="SLL0267 PROTEIN"/>
    <property type="match status" value="1"/>
</dbReference>
<dbReference type="InterPro" id="IPR035965">
    <property type="entry name" value="PAS-like_dom_sf"/>
</dbReference>
<dbReference type="InterPro" id="IPR043128">
    <property type="entry name" value="Rev_trsase/Diguanyl_cyclase"/>
</dbReference>
<evidence type="ECO:0000313" key="4">
    <source>
        <dbReference type="EMBL" id="AXX94244.1"/>
    </source>
</evidence>
<keyword evidence="1" id="KW-1133">Transmembrane helix</keyword>
<dbReference type="CDD" id="cd00130">
    <property type="entry name" value="PAS"/>
    <property type="match status" value="1"/>
</dbReference>
<keyword evidence="6" id="KW-1185">Reference proteome</keyword>
<dbReference type="SUPFAM" id="SSF55073">
    <property type="entry name" value="Nucleotide cyclase"/>
    <property type="match status" value="1"/>
</dbReference>
<dbReference type="RefSeq" id="WP_118916479.1">
    <property type="nucleotide sequence ID" value="NZ_CP032097.1"/>
</dbReference>
<feature type="transmembrane region" description="Helical" evidence="1">
    <location>
        <begin position="341"/>
        <end position="358"/>
    </location>
</feature>
<protein>
    <submittedName>
        <fullName evidence="4">Multi-sensor domain-containing diguanylate cyclase</fullName>
    </submittedName>
</protein>
<gene>
    <name evidence="4" type="ORF">AELL_0552</name>
    <name evidence="5" type="ORF">CP962_03035</name>
</gene>
<reference evidence="4 6" key="2">
    <citation type="submission" date="2018-08" db="EMBL/GenBank/DDBJ databases">
        <title>Complete genome of the Arcobacter ellisii type strain LMG 26155.</title>
        <authorList>
            <person name="Miller W.G."/>
            <person name="Yee E."/>
            <person name="Bono J.L."/>
        </authorList>
    </citation>
    <scope>NUCLEOTIDE SEQUENCE [LARGE SCALE GENOMIC DNA]</scope>
    <source>
        <strain evidence="4 6">LMG 26155</strain>
    </source>
</reference>
<proteinExistence type="predicted"/>
<sequence length="705" mass="82586">MKLSKFIKRFIFITAFVSSSLAFLVSMLYQYNNFQNDIIYIKNEFTEQKKKEIKEEVLTIHKFIQYKEELLNDSIHKRLEERVNQAYTIAKSIYDENKDTKSDDEIKYLIANSLKNLTYPNDNSYFFINSNKGRAVLFNKEIKLDNYTDVWNLKDYNGDFIIQKQAKVALEKKEGLLVNNFVKPDTTDKKQYSKISYVKLFEPFDWHIGIGEYVDEIREKNKDDLLDWIATIRFGNNGYIFVNSMDGKSLVFDGKRVKEPKEHPFPDLFQKQLDTIKNPEGGYFSYKFKKPNTSEEYDKISFIKKYEAYNWIIGTGIYLDDMQMELNRKEAIFKQTVINQIKSILVIFVVLLIVIYFLSEKLSNYINSNINNLILSFKKASKNNEKINTNDLTYQEFVTLANNLNTTLENKNLAEKRLQDYIQIVNENVIISSTNKDGVITDVSEAFCEISGYSRKELIGKTHNLVRHPDVPNEFYENMWNTLLSGKSWKGEIHNINKKGEEYWVWAIIKPVIKNNEIKGFTAIRSNITDKKHIEHLSITDELTRLYNRRFFNTKINEEINRAKRENNCISLLILDIDYFKQYNDTYGHQKGDVALEDVARLLKNKTNRASDFAFRLGGEEFAIITTLEKEKAIEFAQILRTEVENLKIEHKASDISKHLTISIGLVSKNANEVENSDKLYKEADDNLYKAKKQGRNTVFFDNKI</sequence>
<evidence type="ECO:0000259" key="2">
    <source>
        <dbReference type="PROSITE" id="PS50112"/>
    </source>
</evidence>
<dbReference type="PROSITE" id="PS50112">
    <property type="entry name" value="PAS"/>
    <property type="match status" value="1"/>
</dbReference>
<dbReference type="KEGG" id="aell:AELL_0552"/>
<dbReference type="NCBIfam" id="TIGR00229">
    <property type="entry name" value="sensory_box"/>
    <property type="match status" value="1"/>
</dbReference>
<evidence type="ECO:0000256" key="1">
    <source>
        <dbReference type="SAM" id="Phobius"/>
    </source>
</evidence>
<dbReference type="GO" id="GO:0003824">
    <property type="term" value="F:catalytic activity"/>
    <property type="evidence" value="ECO:0007669"/>
    <property type="project" value="UniProtKB-ARBA"/>
</dbReference>
<dbReference type="Gene3D" id="3.30.70.270">
    <property type="match status" value="1"/>
</dbReference>
<feature type="domain" description="PAS" evidence="2">
    <location>
        <begin position="414"/>
        <end position="486"/>
    </location>
</feature>
<dbReference type="PANTHER" id="PTHR46663">
    <property type="entry name" value="DIGUANYLATE CYCLASE DGCT-RELATED"/>
    <property type="match status" value="1"/>
</dbReference>
<dbReference type="PROSITE" id="PS50887">
    <property type="entry name" value="GGDEF"/>
    <property type="match status" value="1"/>
</dbReference>
<dbReference type="SMART" id="SM00267">
    <property type="entry name" value="GGDEF"/>
    <property type="match status" value="1"/>
</dbReference>
<dbReference type="Proteomes" id="UP000262582">
    <property type="component" value="Chromosome"/>
</dbReference>
<organism evidence="5 7">
    <name type="scientific">Arcobacter ellisii</name>
    <dbReference type="NCBI Taxonomy" id="913109"/>
    <lineage>
        <taxon>Bacteria</taxon>
        <taxon>Pseudomonadati</taxon>
        <taxon>Campylobacterota</taxon>
        <taxon>Epsilonproteobacteria</taxon>
        <taxon>Campylobacterales</taxon>
        <taxon>Arcobacteraceae</taxon>
        <taxon>Arcobacter</taxon>
    </lineage>
</organism>
<dbReference type="InterPro" id="IPR013655">
    <property type="entry name" value="PAS_fold_3"/>
</dbReference>
<keyword evidence="1" id="KW-0812">Transmembrane</keyword>
<name>A0A347U5W6_9BACT</name>
<dbReference type="EMBL" id="NXIG01000002">
    <property type="protein sequence ID" value="RXI32596.1"/>
    <property type="molecule type" value="Genomic_DNA"/>
</dbReference>
<dbReference type="Pfam" id="PF00990">
    <property type="entry name" value="GGDEF"/>
    <property type="match status" value="1"/>
</dbReference>
<dbReference type="SMART" id="SM00091">
    <property type="entry name" value="PAS"/>
    <property type="match status" value="1"/>
</dbReference>
<dbReference type="InterPro" id="IPR029787">
    <property type="entry name" value="Nucleotide_cyclase"/>
</dbReference>
<dbReference type="InterPro" id="IPR000160">
    <property type="entry name" value="GGDEF_dom"/>
</dbReference>
<dbReference type="NCBIfam" id="TIGR00254">
    <property type="entry name" value="GGDEF"/>
    <property type="match status" value="1"/>
</dbReference>
<accession>A0A347U5W6</accession>
<evidence type="ECO:0000313" key="7">
    <source>
        <dbReference type="Proteomes" id="UP000290588"/>
    </source>
</evidence>
<dbReference type="InterPro" id="IPR000014">
    <property type="entry name" value="PAS"/>
</dbReference>
<dbReference type="InterPro" id="IPR004010">
    <property type="entry name" value="Double_Cache_2"/>
</dbReference>
<dbReference type="Pfam" id="PF08447">
    <property type="entry name" value="PAS_3"/>
    <property type="match status" value="1"/>
</dbReference>
<dbReference type="InterPro" id="IPR052163">
    <property type="entry name" value="DGC-Regulatory_Protein"/>
</dbReference>
<evidence type="ECO:0000313" key="5">
    <source>
        <dbReference type="EMBL" id="RXI32596.1"/>
    </source>
</evidence>
<dbReference type="Pfam" id="PF08269">
    <property type="entry name" value="dCache_2"/>
    <property type="match status" value="1"/>
</dbReference>
<dbReference type="SUPFAM" id="SSF55785">
    <property type="entry name" value="PYP-like sensor domain (PAS domain)"/>
    <property type="match status" value="1"/>
</dbReference>
<dbReference type="Gene3D" id="3.30.450.20">
    <property type="entry name" value="PAS domain"/>
    <property type="match status" value="3"/>
</dbReference>
<keyword evidence="1" id="KW-0472">Membrane</keyword>
<dbReference type="Proteomes" id="UP000290588">
    <property type="component" value="Unassembled WGS sequence"/>
</dbReference>
<feature type="domain" description="GGDEF" evidence="3">
    <location>
        <begin position="568"/>
        <end position="704"/>
    </location>
</feature>
<dbReference type="EMBL" id="CP032097">
    <property type="protein sequence ID" value="AXX94244.1"/>
    <property type="molecule type" value="Genomic_DNA"/>
</dbReference>
<evidence type="ECO:0000313" key="6">
    <source>
        <dbReference type="Proteomes" id="UP000262582"/>
    </source>
</evidence>
<dbReference type="OrthoDB" id="5341439at2"/>
<dbReference type="FunFam" id="3.30.70.270:FF:000001">
    <property type="entry name" value="Diguanylate cyclase domain protein"/>
    <property type="match status" value="1"/>
</dbReference>
<dbReference type="AlphaFoldDB" id="A0A347U5W6"/>
<dbReference type="CDD" id="cd01949">
    <property type="entry name" value="GGDEF"/>
    <property type="match status" value="1"/>
</dbReference>